<feature type="transmembrane region" description="Helical" evidence="7">
    <location>
        <begin position="12"/>
        <end position="32"/>
    </location>
</feature>
<organism evidence="8">
    <name type="scientific">Trepomonas sp. PC1</name>
    <dbReference type="NCBI Taxonomy" id="1076344"/>
    <lineage>
        <taxon>Eukaryota</taxon>
        <taxon>Metamonada</taxon>
        <taxon>Diplomonadida</taxon>
        <taxon>Hexamitidae</taxon>
        <taxon>Hexamitinae</taxon>
        <taxon>Trepomonas</taxon>
    </lineage>
</organism>
<feature type="non-terminal residue" evidence="8">
    <location>
        <position position="192"/>
    </location>
</feature>
<dbReference type="GO" id="GO:0022857">
    <property type="term" value="F:transmembrane transporter activity"/>
    <property type="evidence" value="ECO:0007669"/>
    <property type="project" value="InterPro"/>
</dbReference>
<dbReference type="InterPro" id="IPR037185">
    <property type="entry name" value="EmrE-like"/>
</dbReference>
<evidence type="ECO:0000256" key="4">
    <source>
        <dbReference type="ARBA" id="ARBA00022692"/>
    </source>
</evidence>
<comment type="subcellular location">
    <subcellularLocation>
        <location evidence="1">Membrane</location>
        <topology evidence="1">Multi-pass membrane protein</topology>
    </subcellularLocation>
</comment>
<sequence length="192" mass="22294">PNVDNFNHPYMQTFMMFVGQFCCIFIWLYKYIKKQLHERKYIKLDESEETPLPVLLPDNPQQFKFKHVFYFMIPTFCDLCSSTLANIALYFSVTSIHTMLRNFNIIFVALFSLFFRIYRLKFDMPQLIGILLLIIGLFITLLISIISPEGNAVNPTLGAILAICSSVFQALFYFTEEIFVKRLTVEPALGVA</sequence>
<dbReference type="InterPro" id="IPR009262">
    <property type="entry name" value="SLC35_F1/F2/F6"/>
</dbReference>
<evidence type="ECO:0000256" key="6">
    <source>
        <dbReference type="ARBA" id="ARBA00023136"/>
    </source>
</evidence>
<evidence type="ECO:0000256" key="5">
    <source>
        <dbReference type="ARBA" id="ARBA00022989"/>
    </source>
</evidence>
<evidence type="ECO:0000256" key="7">
    <source>
        <dbReference type="SAM" id="Phobius"/>
    </source>
</evidence>
<protein>
    <submittedName>
        <fullName evidence="8">Transmembrane domain-containing protein</fullName>
    </submittedName>
</protein>
<keyword evidence="6 7" id="KW-0472">Membrane</keyword>
<dbReference type="PANTHER" id="PTHR13146:SF0">
    <property type="entry name" value="SOLUTE CARRIER FAMILY 35 MEMBER F6"/>
    <property type="match status" value="1"/>
</dbReference>
<keyword evidence="5 7" id="KW-1133">Transmembrane helix</keyword>
<feature type="transmembrane region" description="Helical" evidence="7">
    <location>
        <begin position="99"/>
        <end position="115"/>
    </location>
</feature>
<proteinExistence type="inferred from homology"/>
<name>A0A146K9T0_9EUKA</name>
<dbReference type="AlphaFoldDB" id="A0A146K9T0"/>
<evidence type="ECO:0000256" key="1">
    <source>
        <dbReference type="ARBA" id="ARBA00004141"/>
    </source>
</evidence>
<keyword evidence="4 7" id="KW-0812">Transmembrane</keyword>
<dbReference type="Pfam" id="PF06027">
    <property type="entry name" value="SLC35F"/>
    <property type="match status" value="1"/>
</dbReference>
<accession>A0A146K9T0</accession>
<gene>
    <name evidence="8" type="ORF">TPC1_15964</name>
</gene>
<dbReference type="EMBL" id="GDID01004427">
    <property type="protein sequence ID" value="JAP92179.1"/>
    <property type="molecule type" value="Transcribed_RNA"/>
</dbReference>
<dbReference type="SUPFAM" id="SSF103481">
    <property type="entry name" value="Multidrug resistance efflux transporter EmrE"/>
    <property type="match status" value="1"/>
</dbReference>
<evidence type="ECO:0000256" key="2">
    <source>
        <dbReference type="ARBA" id="ARBA00007863"/>
    </source>
</evidence>
<dbReference type="GO" id="GO:0016020">
    <property type="term" value="C:membrane"/>
    <property type="evidence" value="ECO:0007669"/>
    <property type="project" value="UniProtKB-SubCell"/>
</dbReference>
<reference evidence="8" key="1">
    <citation type="submission" date="2015-07" db="EMBL/GenBank/DDBJ databases">
        <title>Adaptation to a free-living lifestyle via gene acquisitions in the diplomonad Trepomonas sp. PC1.</title>
        <authorList>
            <person name="Xu F."/>
            <person name="Jerlstrom-Hultqvist J."/>
            <person name="Kolisko M."/>
            <person name="Simpson A.G.B."/>
            <person name="Roger A.J."/>
            <person name="Svard S.G."/>
            <person name="Andersson J.O."/>
        </authorList>
    </citation>
    <scope>NUCLEOTIDE SEQUENCE</scope>
    <source>
        <strain evidence="8">PC1</strain>
    </source>
</reference>
<evidence type="ECO:0000313" key="8">
    <source>
        <dbReference type="EMBL" id="JAP92179.1"/>
    </source>
</evidence>
<keyword evidence="3" id="KW-0813">Transport</keyword>
<feature type="transmembrane region" description="Helical" evidence="7">
    <location>
        <begin position="68"/>
        <end position="93"/>
    </location>
</feature>
<comment type="similarity">
    <text evidence="2">Belongs to the SLC35F solute transporter family.</text>
</comment>
<feature type="transmembrane region" description="Helical" evidence="7">
    <location>
        <begin position="127"/>
        <end position="146"/>
    </location>
</feature>
<feature type="transmembrane region" description="Helical" evidence="7">
    <location>
        <begin position="152"/>
        <end position="174"/>
    </location>
</feature>
<feature type="non-terminal residue" evidence="8">
    <location>
        <position position="1"/>
    </location>
</feature>
<evidence type="ECO:0000256" key="3">
    <source>
        <dbReference type="ARBA" id="ARBA00022448"/>
    </source>
</evidence>
<dbReference type="PANTHER" id="PTHR13146">
    <property type="match status" value="1"/>
</dbReference>